<proteinExistence type="predicted"/>
<reference evidence="1" key="1">
    <citation type="journal article" date="2020" name="J. ISSAAS">
        <title>Lactobacilli and other gastrointestinal microbiota of Peromyscus leucopus, reservoir host for agents of Lyme disease and other zoonoses in North America.</title>
        <authorList>
            <person name="Milovic A."/>
            <person name="Bassam K."/>
            <person name="Shao H."/>
            <person name="Chatzistamou I."/>
            <person name="Tufts D.M."/>
            <person name="Diuk-Wasser M."/>
            <person name="Barbour A.G."/>
        </authorList>
    </citation>
    <scope>NUCLEOTIDE SEQUENCE</scope>
    <source>
        <strain evidence="1">LL40</strain>
    </source>
</reference>
<gene>
    <name evidence="1" type="ORF">Firmicute1046_3150</name>
</gene>
<dbReference type="InterPro" id="IPR009229">
    <property type="entry name" value="AgrD"/>
</dbReference>
<sequence>MNKIMNTAVKNIGKVVANGPGDTPCLWFLGQPKMPKCLVEKEMKKDAE</sequence>
<evidence type="ECO:0000313" key="1">
    <source>
        <dbReference type="EMBL" id="QGT51239.1"/>
    </source>
</evidence>
<accession>A0A650EN82</accession>
<dbReference type="NCBIfam" id="TIGR04223">
    <property type="entry name" value="quorum_AgrD"/>
    <property type="match status" value="1"/>
</dbReference>
<evidence type="ECO:0008006" key="2">
    <source>
        <dbReference type="Google" id="ProtNLM"/>
    </source>
</evidence>
<protein>
    <recommendedName>
        <fullName evidence="2">Cyclic lactone autoinducer peptide</fullName>
    </recommendedName>
</protein>
<dbReference type="AlphaFoldDB" id="A0A650EN82"/>
<name>A0A650EN82_9FIRM</name>
<dbReference type="EMBL" id="MN577573">
    <property type="protein sequence ID" value="QGT51239.1"/>
    <property type="molecule type" value="Genomic_DNA"/>
</dbReference>
<organism evidence="1">
    <name type="scientific">uncultured Bacillota bacterium</name>
    <dbReference type="NCBI Taxonomy" id="344338"/>
    <lineage>
        <taxon>Bacteria</taxon>
        <taxon>Bacillati</taxon>
        <taxon>Bacillota</taxon>
        <taxon>environmental samples</taxon>
    </lineage>
</organism>